<sequence length="628" mass="71687">MIFHLISGYLHNFLIQERVADENDDDDFMEQPHDEEIDAPAEEDQPNAPHRFQFIHQEFRIAAISPADIHYDETLSTLRFADRAKSIKTKPIVNESATERLIRELREENARLQEMIRRGGIDSSVASFEELDNLKRQLSDNQKEVATLERTWQQRIQEEPKTKRSARNDDEIEKKRQEVPHMWNLNEDPALTDMIVWYIESGETRVGNIKGASKPHILLKGLNILPEHALLSNKDNKKVTIRPLSSAEILINGRQITQETELNQNDRIHFGGNHLYVFVNPTKKGALDSSEISYDMAQKEIAKNFSGITSQLMSGKTKEDIVLEQELINTLPNVYRANSMAKELKKNINFEVVLMPPEMRGLTEGNTEIWIKVHNKSDDTTFLWDANKFTNRYYGMQEIYQNYSENDPDWNVPKERDPFYEPADSSVVVGTVRVYLQSLAYMVELDEQFPIIDIHGAETGQLSVCLMPCNTAGKEILGEFVENPSELVKKNLAFKIKILSALGLPRRIDKSYCTYTFFERGETTTHKAEGSNPAYAHEELFTFRPVTQERTSSERKAAGNIAKQIPQKPTIVKPSQATNRVAEKEATQLSKIPVTNASKTQAGNRMVAQRNNATNVKTVKRNVKPSAK</sequence>
<comment type="caution">
    <text evidence="5">Lacks conserved residue(s) required for the propagation of feature annotation.</text>
</comment>
<dbReference type="CDD" id="cd22709">
    <property type="entry name" value="FHA_KIF28P"/>
    <property type="match status" value="1"/>
</dbReference>
<feature type="region of interest" description="Disordered" evidence="7">
    <location>
        <begin position="575"/>
        <end position="628"/>
    </location>
</feature>
<keyword evidence="3 6" id="KW-0175">Coiled coil</keyword>
<proteinExistence type="inferred from homology"/>
<dbReference type="InterPro" id="IPR022140">
    <property type="entry name" value="Kinesin-like_KIF1-typ"/>
</dbReference>
<evidence type="ECO:0000256" key="1">
    <source>
        <dbReference type="ARBA" id="ARBA00022741"/>
    </source>
</evidence>
<evidence type="ECO:0000256" key="2">
    <source>
        <dbReference type="ARBA" id="ARBA00022840"/>
    </source>
</evidence>
<evidence type="ECO:0000256" key="6">
    <source>
        <dbReference type="SAM" id="Coils"/>
    </source>
</evidence>
<dbReference type="GO" id="GO:0008017">
    <property type="term" value="F:microtubule binding"/>
    <property type="evidence" value="ECO:0007669"/>
    <property type="project" value="InterPro"/>
</dbReference>
<evidence type="ECO:0000313" key="10">
    <source>
        <dbReference type="Proteomes" id="UP001201812"/>
    </source>
</evidence>
<dbReference type="InterPro" id="IPR036961">
    <property type="entry name" value="Kinesin_motor_dom_sf"/>
</dbReference>
<dbReference type="SUPFAM" id="SSF52540">
    <property type="entry name" value="P-loop containing nucleoside triphosphate hydrolases"/>
    <property type="match status" value="1"/>
</dbReference>
<organism evidence="9 10">
    <name type="scientific">Ditylenchus destructor</name>
    <dbReference type="NCBI Taxonomy" id="166010"/>
    <lineage>
        <taxon>Eukaryota</taxon>
        <taxon>Metazoa</taxon>
        <taxon>Ecdysozoa</taxon>
        <taxon>Nematoda</taxon>
        <taxon>Chromadorea</taxon>
        <taxon>Rhabditida</taxon>
        <taxon>Tylenchina</taxon>
        <taxon>Tylenchomorpha</taxon>
        <taxon>Sphaerularioidea</taxon>
        <taxon>Anguinidae</taxon>
        <taxon>Anguininae</taxon>
        <taxon>Ditylenchus</taxon>
    </lineage>
</organism>
<dbReference type="Pfam" id="PF00498">
    <property type="entry name" value="FHA"/>
    <property type="match status" value="1"/>
</dbReference>
<protein>
    <submittedName>
        <fullName evidence="9">FHA domain-containing protein</fullName>
    </submittedName>
</protein>
<dbReference type="InterPro" id="IPR000253">
    <property type="entry name" value="FHA_dom"/>
</dbReference>
<feature type="domain" description="Kinesin motor" evidence="8">
    <location>
        <begin position="61"/>
        <end position="87"/>
    </location>
</feature>
<dbReference type="InterPro" id="IPR008984">
    <property type="entry name" value="SMAD_FHA_dom_sf"/>
</dbReference>
<reference evidence="9" key="1">
    <citation type="submission" date="2022-01" db="EMBL/GenBank/DDBJ databases">
        <title>Genome Sequence Resource for Two Populations of Ditylenchus destructor, the Migratory Endoparasitic Phytonematode.</title>
        <authorList>
            <person name="Zhang H."/>
            <person name="Lin R."/>
            <person name="Xie B."/>
        </authorList>
    </citation>
    <scope>NUCLEOTIDE SEQUENCE</scope>
    <source>
        <strain evidence="9">BazhouSP</strain>
    </source>
</reference>
<dbReference type="InterPro" id="IPR027417">
    <property type="entry name" value="P-loop_NTPase"/>
</dbReference>
<dbReference type="PANTHER" id="PTHR47117">
    <property type="entry name" value="STAR-RELATED LIPID TRANSFER PROTEIN 9"/>
    <property type="match status" value="1"/>
</dbReference>
<comment type="caution">
    <text evidence="9">The sequence shown here is derived from an EMBL/GenBank/DDBJ whole genome shotgun (WGS) entry which is preliminary data.</text>
</comment>
<keyword evidence="2" id="KW-0067">ATP-binding</keyword>
<dbReference type="Proteomes" id="UP001201812">
    <property type="component" value="Unassembled WGS sequence"/>
</dbReference>
<dbReference type="AlphaFoldDB" id="A0AAD4MVC8"/>
<dbReference type="SMART" id="SM00240">
    <property type="entry name" value="FHA"/>
    <property type="match status" value="1"/>
</dbReference>
<dbReference type="Pfam" id="PF12423">
    <property type="entry name" value="KIF1B"/>
    <property type="match status" value="1"/>
</dbReference>
<dbReference type="GO" id="GO:0005524">
    <property type="term" value="F:ATP binding"/>
    <property type="evidence" value="ECO:0007669"/>
    <property type="project" value="UniProtKB-KW"/>
</dbReference>
<feature type="compositionally biased region" description="Polar residues" evidence="7">
    <location>
        <begin position="587"/>
        <end position="617"/>
    </location>
</feature>
<comment type="similarity">
    <text evidence="5">Belongs to the TRAFAC class myosin-kinesin ATPase superfamily. Kinesin family.</text>
</comment>
<dbReference type="GO" id="GO:0003777">
    <property type="term" value="F:microtubule motor activity"/>
    <property type="evidence" value="ECO:0007669"/>
    <property type="project" value="InterPro"/>
</dbReference>
<keyword evidence="4" id="KW-0505">Motor protein</keyword>
<dbReference type="PROSITE" id="PS50067">
    <property type="entry name" value="KINESIN_MOTOR_2"/>
    <property type="match status" value="1"/>
</dbReference>
<evidence type="ECO:0000256" key="5">
    <source>
        <dbReference type="PROSITE-ProRule" id="PRU00283"/>
    </source>
</evidence>
<gene>
    <name evidence="9" type="ORF">DdX_13405</name>
</gene>
<evidence type="ECO:0000256" key="3">
    <source>
        <dbReference type="ARBA" id="ARBA00023054"/>
    </source>
</evidence>
<dbReference type="EMBL" id="JAKKPZ010000053">
    <property type="protein sequence ID" value="KAI1705792.1"/>
    <property type="molecule type" value="Genomic_DNA"/>
</dbReference>
<evidence type="ECO:0000259" key="8">
    <source>
        <dbReference type="PROSITE" id="PS50067"/>
    </source>
</evidence>
<name>A0AAD4MVC8_9BILA</name>
<accession>A0AAD4MVC8</accession>
<dbReference type="InterPro" id="IPR001752">
    <property type="entry name" value="Kinesin_motor_dom"/>
</dbReference>
<dbReference type="GO" id="GO:0007018">
    <property type="term" value="P:microtubule-based movement"/>
    <property type="evidence" value="ECO:0007669"/>
    <property type="project" value="InterPro"/>
</dbReference>
<feature type="coiled-coil region" evidence="6">
    <location>
        <begin position="95"/>
        <end position="151"/>
    </location>
</feature>
<evidence type="ECO:0000313" key="9">
    <source>
        <dbReference type="EMBL" id="KAI1705792.1"/>
    </source>
</evidence>
<keyword evidence="1" id="KW-0547">Nucleotide-binding</keyword>
<feature type="compositionally biased region" description="Basic residues" evidence="7">
    <location>
        <begin position="618"/>
        <end position="628"/>
    </location>
</feature>
<evidence type="ECO:0000256" key="4">
    <source>
        <dbReference type="ARBA" id="ARBA00023175"/>
    </source>
</evidence>
<dbReference type="SUPFAM" id="SSF49879">
    <property type="entry name" value="SMAD/FHA domain"/>
    <property type="match status" value="1"/>
</dbReference>
<evidence type="ECO:0000256" key="7">
    <source>
        <dbReference type="SAM" id="MobiDB-lite"/>
    </source>
</evidence>
<keyword evidence="10" id="KW-1185">Reference proteome</keyword>
<dbReference type="FunFam" id="2.60.200.20:FF:000034">
    <property type="entry name" value="kinesin-like protein KIF28P"/>
    <property type="match status" value="1"/>
</dbReference>
<dbReference type="Gene3D" id="3.40.850.10">
    <property type="entry name" value="Kinesin motor domain"/>
    <property type="match status" value="1"/>
</dbReference>
<dbReference type="Gene3D" id="2.60.200.20">
    <property type="match status" value="1"/>
</dbReference>